<name>A0A6P6Q415_CARAU</name>
<dbReference type="RefSeq" id="XP_026128229.1">
    <property type="nucleotide sequence ID" value="XM_026272444.1"/>
</dbReference>
<organism evidence="1 2">
    <name type="scientific">Carassius auratus</name>
    <name type="common">Goldfish</name>
    <dbReference type="NCBI Taxonomy" id="7957"/>
    <lineage>
        <taxon>Eukaryota</taxon>
        <taxon>Metazoa</taxon>
        <taxon>Chordata</taxon>
        <taxon>Craniata</taxon>
        <taxon>Vertebrata</taxon>
        <taxon>Euteleostomi</taxon>
        <taxon>Actinopterygii</taxon>
        <taxon>Neopterygii</taxon>
        <taxon>Teleostei</taxon>
        <taxon>Ostariophysi</taxon>
        <taxon>Cypriniformes</taxon>
        <taxon>Cyprinidae</taxon>
        <taxon>Cyprininae</taxon>
        <taxon>Carassius</taxon>
    </lineage>
</organism>
<reference evidence="2 3" key="1">
    <citation type="submission" date="2025-04" db="UniProtKB">
        <authorList>
            <consortium name="RefSeq"/>
        </authorList>
    </citation>
    <scope>IDENTIFICATION</scope>
    <source>
        <strain evidence="2 3">Wakin</strain>
        <tissue evidence="2 3">Muscle</tissue>
    </source>
</reference>
<sequence>MASRGNPYSRGEPIRVRCVGLRTSSRTVSFKKEAGVIKPNKTRVTTLAALWDGNKVYVSPQNSENSLFSENTTYFVRNYTLSNKYGKDSLLVDHKSSVFKTAPIPLSEKERTAAMEVLLPSSVDKSGDEHNLFVCGGYITLRGEVNNVKVIRMTQSEMGEIPVLDLDLKCGSSILSVTLWRDEALIPLSLDDEVVITHLRPSSSNGVNKLNSSSYTSIKVVDQKPMEEDIEVVGVSETEEGLCLLTKDFKEFMTTTDVYSVSVDEMLEMLPVKLHVVHLKRRILKIVHPLVMEE</sequence>
<keyword evidence="1" id="KW-1185">Reference proteome</keyword>
<accession>A0A6P6Q415</accession>
<dbReference type="GeneID" id="113108991"/>
<evidence type="ECO:0000313" key="1">
    <source>
        <dbReference type="Proteomes" id="UP000515129"/>
    </source>
</evidence>
<dbReference type="RefSeq" id="XP_026128230.1">
    <property type="nucleotide sequence ID" value="XM_026272445.1"/>
</dbReference>
<dbReference type="Proteomes" id="UP000515129">
    <property type="component" value="Chromosome 9"/>
</dbReference>
<evidence type="ECO:0000313" key="4">
    <source>
        <dbReference type="RefSeq" id="XP_026128230.1"/>
    </source>
</evidence>
<dbReference type="InterPro" id="IPR012340">
    <property type="entry name" value="NA-bd_OB-fold"/>
</dbReference>
<dbReference type="AlphaFoldDB" id="A0A6P6Q415"/>
<proteinExistence type="predicted"/>
<evidence type="ECO:0000313" key="3">
    <source>
        <dbReference type="RefSeq" id="XP_026128229.1"/>
    </source>
</evidence>
<dbReference type="SUPFAM" id="SSF50249">
    <property type="entry name" value="Nucleic acid-binding proteins"/>
    <property type="match status" value="1"/>
</dbReference>
<protein>
    <submittedName>
        <fullName evidence="2 3">Uncharacterized protein LOC113108991</fullName>
    </submittedName>
</protein>
<dbReference type="OrthoDB" id="8880272at2759"/>
<gene>
    <name evidence="2 3 4" type="primary">LOC113108991</name>
</gene>
<evidence type="ECO:0000313" key="2">
    <source>
        <dbReference type="RefSeq" id="XP_026128228.1"/>
    </source>
</evidence>
<dbReference type="KEGG" id="caua:113108991"/>
<dbReference type="RefSeq" id="XP_026128228.1">
    <property type="nucleotide sequence ID" value="XM_026272443.1"/>
</dbReference>